<dbReference type="RefSeq" id="WP_266280010.1">
    <property type="nucleotide sequence ID" value="NZ_JAPKNF010000001.1"/>
</dbReference>
<organism evidence="3 4">
    <name type="scientific">Kaistia geumhonensis</name>
    <dbReference type="NCBI Taxonomy" id="410839"/>
    <lineage>
        <taxon>Bacteria</taxon>
        <taxon>Pseudomonadati</taxon>
        <taxon>Pseudomonadota</taxon>
        <taxon>Alphaproteobacteria</taxon>
        <taxon>Hyphomicrobiales</taxon>
        <taxon>Kaistiaceae</taxon>
        <taxon>Kaistia</taxon>
    </lineage>
</organism>
<dbReference type="Pfam" id="PF25837">
    <property type="entry name" value="Apionate_lact_N"/>
    <property type="match status" value="1"/>
</dbReference>
<comment type="caution">
    <text evidence="3">The sequence shown here is derived from an EMBL/GenBank/DDBJ whole genome shotgun (WGS) entry which is preliminary data.</text>
</comment>
<evidence type="ECO:0000259" key="1">
    <source>
        <dbReference type="Pfam" id="PF25837"/>
    </source>
</evidence>
<feature type="domain" description="D-apionate lactonase TIM barrel" evidence="2">
    <location>
        <begin position="267"/>
        <end position="545"/>
    </location>
</feature>
<accession>A0ABU0M587</accession>
<keyword evidence="4" id="KW-1185">Reference proteome</keyword>
<gene>
    <name evidence="3" type="ORF">QO015_001742</name>
</gene>
<dbReference type="EMBL" id="JAUSWJ010000001">
    <property type="protein sequence ID" value="MDQ0516129.1"/>
    <property type="molecule type" value="Genomic_DNA"/>
</dbReference>
<reference evidence="3 4" key="1">
    <citation type="submission" date="2023-07" db="EMBL/GenBank/DDBJ databases">
        <title>Genomic Encyclopedia of Type Strains, Phase IV (KMG-IV): sequencing the most valuable type-strain genomes for metagenomic binning, comparative biology and taxonomic classification.</title>
        <authorList>
            <person name="Goeker M."/>
        </authorList>
    </citation>
    <scope>NUCLEOTIDE SEQUENCE [LARGE SCALE GENOMIC DNA]</scope>
    <source>
        <strain evidence="3 4">B1-1</strain>
    </source>
</reference>
<proteinExistence type="predicted"/>
<dbReference type="Proteomes" id="UP001223743">
    <property type="component" value="Unassembled WGS sequence"/>
</dbReference>
<dbReference type="Pfam" id="PF25838">
    <property type="entry name" value="Apionate_lact_M"/>
    <property type="match status" value="1"/>
</dbReference>
<dbReference type="InterPro" id="IPR058787">
    <property type="entry name" value="ApnL_M"/>
</dbReference>
<sequence length="633" mass="65435">MGDARSRPLASDQDADGAAARRLSAGPLTVEIDDGMLRGVRWHGVEVVRGINCLVRDAHWGTLAATAGDEHFDESGQAFRYERRFVLEDGSATIVLTAAGASDGSLAVTAAITAVRDIATNRAGLTLLHPIAGVAGTTLAIRHGDGSVEQASFPALIQPAQPAFDIAGLRHEIGGIGVEIAFEGEVFEMEDQRNWSDASFKTYCRPLALPTPYTIETGTTVAQRIAIRCTGAPKAAGGTAAAQPLALGPEIGRLPEVTLAVDADAVAGAEAMALLAGAGIGRLSLRVSTDVAAERLSALATICGGRGVDLEAVVVGRDPLEALGRLRGALDAAGIAPERVLALPEAYLSSYQPSGPWPDGPRPEAAIAAARAVFPAARIGGGMLTSFTEFNRCRPPADLVDYVGHGTTAIVHAADDRSVMETLEALPAIFASAAAIGQGRPYRLGLVSIGMRSNAYGPERAPDPAARPLAMAKADPRRATLFAAAFAVGAVAATEGSAVEALALGSPTGAFGIVREETAEPWPALTEGMRVFPLYHVVRWLAERSGPPRRSLSGLPAHVMGIASGREAVIANCGLRPVTIALASPAACLMLDEESRPAAALDANFLDRPAAVVDRMTLAPSSTAFLAFTGDLS</sequence>
<evidence type="ECO:0000259" key="2">
    <source>
        <dbReference type="Pfam" id="PF25838"/>
    </source>
</evidence>
<name>A0ABU0M587_9HYPH</name>
<dbReference type="InterPro" id="IPR058788">
    <property type="entry name" value="ApnL_N"/>
</dbReference>
<evidence type="ECO:0000313" key="4">
    <source>
        <dbReference type="Proteomes" id="UP001223743"/>
    </source>
</evidence>
<feature type="domain" description="D-apionate lactonase N-terminal" evidence="1">
    <location>
        <begin position="15"/>
        <end position="231"/>
    </location>
</feature>
<evidence type="ECO:0000313" key="3">
    <source>
        <dbReference type="EMBL" id="MDQ0516129.1"/>
    </source>
</evidence>
<protein>
    <submittedName>
        <fullName evidence="3">Uncharacterized protein</fullName>
    </submittedName>
</protein>